<accession>A0A6I3SQ91</accession>
<comment type="caution">
    <text evidence="2">The sequence shown here is derived from an EMBL/GenBank/DDBJ whole genome shotgun (WGS) entry which is preliminary data.</text>
</comment>
<keyword evidence="1" id="KW-0175">Coiled coil</keyword>
<feature type="coiled-coil region" evidence="1">
    <location>
        <begin position="293"/>
        <end position="327"/>
    </location>
</feature>
<evidence type="ECO:0000313" key="3">
    <source>
        <dbReference type="Proteomes" id="UP000430670"/>
    </source>
</evidence>
<keyword evidence="3" id="KW-1185">Reference proteome</keyword>
<dbReference type="RefSeq" id="WP_155477946.1">
    <property type="nucleotide sequence ID" value="NZ_WNKU01000040.1"/>
</dbReference>
<gene>
    <name evidence="2" type="ORF">GJ688_18195</name>
</gene>
<name>A0A6I3SQ91_HELMO</name>
<sequence length="335" mass="38107">MSDEQVPVYENGTAREQIDDSDTKIDRYTLGIRGLTKKQLQDEIRQSGKSVDEFIGYLLSLHTEQLSNATFTESQKGAIAEVEHHLNRIGQIMAHLLGSARTHIEASELQALNARSEVDTIKADLLDARRKAEKEITEMEQKAKVTVEAAEEIAAKAQKQALVLKEHLRKAQAELKEQQEFWHRQLSESQANAAQTNKLLLMTEEALAEAKRELENRNILVGEMENLTETIDTLEKQNREKTSEVDQLQQKLNLTEESIRSLKEDHQMALSQLEQRLAQQWSLEKEKAVLETREEERQAYYRLQDAVAALREENARLRGDLAVAQASAIARGEKS</sequence>
<evidence type="ECO:0000313" key="2">
    <source>
        <dbReference type="EMBL" id="MTV50865.1"/>
    </source>
</evidence>
<proteinExistence type="predicted"/>
<organism evidence="2 3">
    <name type="scientific">Heliobacterium mobile</name>
    <name type="common">Heliobacillus mobilis</name>
    <dbReference type="NCBI Taxonomy" id="28064"/>
    <lineage>
        <taxon>Bacteria</taxon>
        <taxon>Bacillati</taxon>
        <taxon>Bacillota</taxon>
        <taxon>Clostridia</taxon>
        <taxon>Eubacteriales</taxon>
        <taxon>Heliobacteriaceae</taxon>
        <taxon>Heliobacterium</taxon>
    </lineage>
</organism>
<reference evidence="2 3" key="1">
    <citation type="submission" date="2019-11" db="EMBL/GenBank/DDBJ databases">
        <title>Whole-genome sequence of a the green, strictly anaerobic photosynthetic bacterium Heliobacillus mobilis DSM 6151.</title>
        <authorList>
            <person name="Kyndt J.A."/>
            <person name="Meyer T.E."/>
        </authorList>
    </citation>
    <scope>NUCLEOTIDE SEQUENCE [LARGE SCALE GENOMIC DNA]</scope>
    <source>
        <strain evidence="2 3">DSM 6151</strain>
    </source>
</reference>
<dbReference type="Proteomes" id="UP000430670">
    <property type="component" value="Unassembled WGS sequence"/>
</dbReference>
<protein>
    <submittedName>
        <fullName evidence="2">Uncharacterized protein</fullName>
    </submittedName>
</protein>
<dbReference type="AlphaFoldDB" id="A0A6I3SQ91"/>
<feature type="coiled-coil region" evidence="1">
    <location>
        <begin position="122"/>
        <end position="265"/>
    </location>
</feature>
<dbReference type="EMBL" id="WNKU01000040">
    <property type="protein sequence ID" value="MTV50865.1"/>
    <property type="molecule type" value="Genomic_DNA"/>
</dbReference>
<evidence type="ECO:0000256" key="1">
    <source>
        <dbReference type="SAM" id="Coils"/>
    </source>
</evidence>